<dbReference type="OrthoDB" id="439808at2759"/>
<dbReference type="Pfam" id="PF00076">
    <property type="entry name" value="RRM_1"/>
    <property type="match status" value="2"/>
</dbReference>
<dbReference type="InterPro" id="IPR035979">
    <property type="entry name" value="RBD_domain_sf"/>
</dbReference>
<organism evidence="5 6">
    <name type="scientific">Moesziomyces aphidis</name>
    <name type="common">Pseudozyma aphidis</name>
    <dbReference type="NCBI Taxonomy" id="84754"/>
    <lineage>
        <taxon>Eukaryota</taxon>
        <taxon>Fungi</taxon>
        <taxon>Dikarya</taxon>
        <taxon>Basidiomycota</taxon>
        <taxon>Ustilaginomycotina</taxon>
        <taxon>Ustilaginomycetes</taxon>
        <taxon>Ustilaginales</taxon>
        <taxon>Ustilaginaceae</taxon>
        <taxon>Moesziomyces</taxon>
    </lineage>
</organism>
<feature type="compositionally biased region" description="Basic and acidic residues" evidence="3">
    <location>
        <begin position="121"/>
        <end position="135"/>
    </location>
</feature>
<dbReference type="Proteomes" id="UP000019462">
    <property type="component" value="Unassembled WGS sequence"/>
</dbReference>
<feature type="region of interest" description="Disordered" evidence="3">
    <location>
        <begin position="302"/>
        <end position="324"/>
    </location>
</feature>
<evidence type="ECO:0000256" key="1">
    <source>
        <dbReference type="ARBA" id="ARBA00022884"/>
    </source>
</evidence>
<evidence type="ECO:0000256" key="3">
    <source>
        <dbReference type="SAM" id="MobiDB-lite"/>
    </source>
</evidence>
<evidence type="ECO:0000256" key="2">
    <source>
        <dbReference type="PROSITE-ProRule" id="PRU00176"/>
    </source>
</evidence>
<keyword evidence="1 2" id="KW-0694">RNA-binding</keyword>
<feature type="compositionally biased region" description="Low complexity" evidence="3">
    <location>
        <begin position="176"/>
        <end position="185"/>
    </location>
</feature>
<comment type="caution">
    <text evidence="5">The sequence shown here is derived from an EMBL/GenBank/DDBJ whole genome shotgun (WGS) entry which is preliminary data.</text>
</comment>
<keyword evidence="6" id="KW-1185">Reference proteome</keyword>
<dbReference type="PROSITE" id="PS50102">
    <property type="entry name" value="RRM"/>
    <property type="match status" value="2"/>
</dbReference>
<sequence length="324" mass="33698">MTDPNQSIVDPVANNVQPAKAEDDAKKVFAGNLAFATTEDDLKSLFSEAGKVTQAQIITRGTRSLGYGFVTFATETDAQTAIQLLNKRDVAGREISVESAKPQSAADADKAKARKTRSKAKAKDSTRAPRRARADEGEEGAAEEDAAKQAGVNGEAVDADGKPSKSAKRRQKKKAAAAAATAAGANGESAQTDANAESSEAKTRAPKPKRGPKGAPTGELSPTLVFVANVAFSTTDESLKAAFGEYKVKSAHVVKRRGGNRSKGFGFVDFEDAAEQQRAMANAQNIQIDGRQVSLQVAVQSDRHNADAAADAADAAPAAPTATA</sequence>
<proteinExistence type="predicted"/>
<dbReference type="InterPro" id="IPR012677">
    <property type="entry name" value="Nucleotide-bd_a/b_plait_sf"/>
</dbReference>
<dbReference type="EMBL" id="AWNI01000016">
    <property type="protein sequence ID" value="ETS61332.1"/>
    <property type="molecule type" value="Genomic_DNA"/>
</dbReference>
<reference evidence="5 6" key="1">
    <citation type="journal article" date="2014" name="Genome Announc.">
        <title>Genome sequence of the basidiomycetous fungus Pseudozyma aphidis DSM70725, an efficient producer of biosurfactant mannosylerythritol lipids.</title>
        <authorList>
            <person name="Lorenz S."/>
            <person name="Guenther M."/>
            <person name="Grumaz C."/>
            <person name="Rupp S."/>
            <person name="Zibek S."/>
            <person name="Sohn K."/>
        </authorList>
    </citation>
    <scope>NUCLEOTIDE SEQUENCE [LARGE SCALE GENOMIC DNA]</scope>
    <source>
        <strain evidence="6">ATCC 32657 / CBS 517.83 / DSM 70725 / JCM 10318 / NBRC 10182 / NRRL Y-7954 / St-0401</strain>
    </source>
</reference>
<feature type="domain" description="RRM" evidence="4">
    <location>
        <begin position="223"/>
        <end position="300"/>
    </location>
</feature>
<dbReference type="SMART" id="SM00360">
    <property type="entry name" value="RRM"/>
    <property type="match status" value="2"/>
</dbReference>
<dbReference type="PANTHER" id="PTHR48025">
    <property type="entry name" value="OS02G0815200 PROTEIN"/>
    <property type="match status" value="1"/>
</dbReference>
<feature type="compositionally biased region" description="Basic residues" evidence="3">
    <location>
        <begin position="165"/>
        <end position="175"/>
    </location>
</feature>
<feature type="domain" description="RRM" evidence="4">
    <location>
        <begin position="26"/>
        <end position="102"/>
    </location>
</feature>
<evidence type="ECO:0000313" key="6">
    <source>
        <dbReference type="Proteomes" id="UP000019462"/>
    </source>
</evidence>
<accession>W3VKK8</accession>
<dbReference type="HOGENOM" id="CLU_012062_9_1_1"/>
<evidence type="ECO:0000313" key="5">
    <source>
        <dbReference type="EMBL" id="ETS61332.1"/>
    </source>
</evidence>
<dbReference type="SUPFAM" id="SSF54928">
    <property type="entry name" value="RNA-binding domain, RBD"/>
    <property type="match status" value="2"/>
</dbReference>
<dbReference type="GO" id="GO:0003729">
    <property type="term" value="F:mRNA binding"/>
    <property type="evidence" value="ECO:0007669"/>
    <property type="project" value="TreeGrafter"/>
</dbReference>
<dbReference type="GO" id="GO:0005634">
    <property type="term" value="C:nucleus"/>
    <property type="evidence" value="ECO:0007669"/>
    <property type="project" value="TreeGrafter"/>
</dbReference>
<dbReference type="InterPro" id="IPR050502">
    <property type="entry name" value="Euk_RNA-bind_prot"/>
</dbReference>
<feature type="region of interest" description="Disordered" evidence="3">
    <location>
        <begin position="96"/>
        <end position="222"/>
    </location>
</feature>
<dbReference type="InterPro" id="IPR000504">
    <property type="entry name" value="RRM_dom"/>
</dbReference>
<feature type="compositionally biased region" description="Polar residues" evidence="3">
    <location>
        <begin position="188"/>
        <end position="198"/>
    </location>
</feature>
<protein>
    <recommendedName>
        <fullName evidence="4">RRM domain-containing protein</fullName>
    </recommendedName>
</protein>
<dbReference type="AlphaFoldDB" id="W3VKK8"/>
<dbReference type="PANTHER" id="PTHR48025:SF1">
    <property type="entry name" value="RRM DOMAIN-CONTAINING PROTEIN"/>
    <property type="match status" value="1"/>
</dbReference>
<feature type="compositionally biased region" description="Low complexity" evidence="3">
    <location>
        <begin position="307"/>
        <end position="324"/>
    </location>
</feature>
<name>W3VKK8_MOEAP</name>
<evidence type="ECO:0000259" key="4">
    <source>
        <dbReference type="PROSITE" id="PS50102"/>
    </source>
</evidence>
<gene>
    <name evidence="5" type="ORF">PaG_04352</name>
</gene>
<dbReference type="Gene3D" id="3.30.70.330">
    <property type="match status" value="2"/>
</dbReference>